<dbReference type="Pfam" id="PF03699">
    <property type="entry name" value="UPF0182"/>
    <property type="match status" value="1"/>
</dbReference>
<keyword evidence="2 5" id="KW-0812">Transmembrane</keyword>
<dbReference type="PANTHER" id="PTHR39344">
    <property type="entry name" value="UPF0182 PROTEIN SLL1060"/>
    <property type="match status" value="1"/>
</dbReference>
<feature type="transmembrane region" description="Helical" evidence="5">
    <location>
        <begin position="12"/>
        <end position="34"/>
    </location>
</feature>
<accession>A0AB35MFY1</accession>
<protein>
    <recommendedName>
        <fullName evidence="5">UPF0182 protein QQ002_03900</fullName>
    </recommendedName>
</protein>
<feature type="transmembrane region" description="Helical" evidence="5">
    <location>
        <begin position="54"/>
        <end position="77"/>
    </location>
</feature>
<evidence type="ECO:0000256" key="6">
    <source>
        <dbReference type="SAM" id="MobiDB-lite"/>
    </source>
</evidence>
<evidence type="ECO:0000256" key="1">
    <source>
        <dbReference type="ARBA" id="ARBA00022475"/>
    </source>
</evidence>
<dbReference type="PANTHER" id="PTHR39344:SF1">
    <property type="entry name" value="UPF0182 PROTEIN SLL1060"/>
    <property type="match status" value="1"/>
</dbReference>
<reference evidence="7 8" key="1">
    <citation type="submission" date="2023-06" db="EMBL/GenBank/DDBJ databases">
        <title>SYSU T0a273.</title>
        <authorList>
            <person name="Gao L."/>
            <person name="Fang B.-Z."/>
            <person name="Li W.-J."/>
        </authorList>
    </citation>
    <scope>NUCLEOTIDE SEQUENCE [LARGE SCALE GENOMIC DNA]</scope>
    <source>
        <strain evidence="7 8">SYSU T0a273</strain>
    </source>
</reference>
<dbReference type="Proteomes" id="UP001172756">
    <property type="component" value="Unassembled WGS sequence"/>
</dbReference>
<dbReference type="GO" id="GO:0005576">
    <property type="term" value="C:extracellular region"/>
    <property type="evidence" value="ECO:0007669"/>
    <property type="project" value="TreeGrafter"/>
</dbReference>
<organism evidence="7 8">
    <name type="scientific">Demequina lignilytica</name>
    <dbReference type="NCBI Taxonomy" id="3051663"/>
    <lineage>
        <taxon>Bacteria</taxon>
        <taxon>Bacillati</taxon>
        <taxon>Actinomycetota</taxon>
        <taxon>Actinomycetes</taxon>
        <taxon>Micrococcales</taxon>
        <taxon>Demequinaceae</taxon>
        <taxon>Demequina</taxon>
    </lineage>
</organism>
<feature type="compositionally biased region" description="Low complexity" evidence="6">
    <location>
        <begin position="876"/>
        <end position="887"/>
    </location>
</feature>
<dbReference type="GO" id="GO:0005886">
    <property type="term" value="C:plasma membrane"/>
    <property type="evidence" value="ECO:0007669"/>
    <property type="project" value="UniProtKB-SubCell"/>
</dbReference>
<proteinExistence type="inferred from homology"/>
<keyword evidence="3 5" id="KW-1133">Transmembrane helix</keyword>
<evidence type="ECO:0000256" key="5">
    <source>
        <dbReference type="HAMAP-Rule" id="MF_01600"/>
    </source>
</evidence>
<feature type="compositionally biased region" description="Low complexity" evidence="6">
    <location>
        <begin position="957"/>
        <end position="989"/>
    </location>
</feature>
<comment type="subcellular location">
    <subcellularLocation>
        <location evidence="5">Cell membrane</location>
        <topology evidence="5">Multi-pass membrane protein</topology>
    </subcellularLocation>
</comment>
<evidence type="ECO:0000256" key="3">
    <source>
        <dbReference type="ARBA" id="ARBA00022989"/>
    </source>
</evidence>
<name>A0AB35MFY1_9MICO</name>
<feature type="transmembrane region" description="Helical" evidence="5">
    <location>
        <begin position="250"/>
        <end position="268"/>
    </location>
</feature>
<sequence length="989" mass="106525">MRPAPVPQRRSPLAIAAVVVGALVLAAIATANVWTEVVWFDQLGFSEVWRTQWIARILLFAAGAVIAGGAVWLNLWIAKRVRPARLGGRTQLDQLREQIAPLERFVMLLLPAVVGLVAGLALSSQWSMVLAFLNRQEFGEADPIFGLDASFYVFTLPVLDLVLTMILTLAVVCAVIAAFVHLLYGGIAGSGRSFIASRGARIQLAVLGAIVMLAIAANYWLDRYGLLTSSGEKFYGASYTDVNAILPSRSILAGIAIVVALVFLVVIWRGDWRIPAVGIALMIVAAIAVGGIYPSIVQRFQVSPNEQELETPYIQNNINATLYAYGLDGIETTPYRATTEATAGALRADAETTAQIRLLDPNVVSPAFQQLQQNKQYYNFSDLLAVDRYMIDGELQDTVIAVRELNLDGLSNENRNWVNDHTVFTHGFGVVAAYGNRTTSDGQPSFFEGGIPSSGLLGEYEPRVYFGTTLPDYSIVGAPDGTAPWELDYPDDDSANGQVNTTYTGDGGPGIGNIFAKLMYAIRLGEEQILFSDRVTTESQILYYRDPLERVARVAPYLELDKTTYPAVVDGKIVWVVDGYTTTDQYPYSAPVTATTLFADAASSPLGTTLNYMRNSVKATVDAYDGSVTLYVWDEDDPIIETWANVFPASFEPMSEISGSLMSHLRYPEDMFTVQRYQLTRYHVTDAAAFYSGQDVWENPDDPTDSTRKQPPYYLTLQMPGQESSTFSLTSTFIPGGNSNRNILTGFLAVDSETGSSDGQVAEGYGTLRLLELPRDTTIPGPGQVQNTFNSDSEAQTTLNLLRQGETDVISGNLLTLPVGGGLLYVQPVYVQASTGTQVPLLRKVFVAFGDEVGFADTLPEALDQVFGDGAGDGAAGSETDGGTTDEGTTDEGTTDSTTEAALRDALDRANQALVDGQAALADNDWAAYGEAQQRLQSALEDAIAAEAALSGEPEVSASAEPSASPSPTPEATSTEESTPTDESTTDAL</sequence>
<feature type="transmembrane region" description="Helical" evidence="5">
    <location>
        <begin position="204"/>
        <end position="221"/>
    </location>
</feature>
<feature type="transmembrane region" description="Helical" evidence="5">
    <location>
        <begin position="275"/>
        <end position="296"/>
    </location>
</feature>
<comment type="caution">
    <text evidence="7">The sequence shown here is derived from an EMBL/GenBank/DDBJ whole genome shotgun (WGS) entry which is preliminary data.</text>
</comment>
<keyword evidence="1 5" id="KW-1003">Cell membrane</keyword>
<feature type="transmembrane region" description="Helical" evidence="5">
    <location>
        <begin position="161"/>
        <end position="184"/>
    </location>
</feature>
<dbReference type="EMBL" id="JAUHQB010000002">
    <property type="protein sequence ID" value="MDN4482681.1"/>
    <property type="molecule type" value="Genomic_DNA"/>
</dbReference>
<evidence type="ECO:0000256" key="4">
    <source>
        <dbReference type="ARBA" id="ARBA00023136"/>
    </source>
</evidence>
<gene>
    <name evidence="7" type="ORF">QQ002_03900</name>
</gene>
<evidence type="ECO:0000313" key="7">
    <source>
        <dbReference type="EMBL" id="MDN4482681.1"/>
    </source>
</evidence>
<feature type="region of interest" description="Disordered" evidence="6">
    <location>
        <begin position="948"/>
        <end position="989"/>
    </location>
</feature>
<keyword evidence="4 5" id="KW-0472">Membrane</keyword>
<feature type="transmembrane region" description="Helical" evidence="5">
    <location>
        <begin position="105"/>
        <end position="126"/>
    </location>
</feature>
<evidence type="ECO:0000256" key="2">
    <source>
        <dbReference type="ARBA" id="ARBA00022692"/>
    </source>
</evidence>
<comment type="similarity">
    <text evidence="5">Belongs to the UPF0182 family.</text>
</comment>
<evidence type="ECO:0000313" key="8">
    <source>
        <dbReference type="Proteomes" id="UP001172756"/>
    </source>
</evidence>
<dbReference type="AlphaFoldDB" id="A0AB35MFY1"/>
<dbReference type="HAMAP" id="MF_01600">
    <property type="entry name" value="UPF0182"/>
    <property type="match status" value="1"/>
</dbReference>
<feature type="region of interest" description="Disordered" evidence="6">
    <location>
        <begin position="866"/>
        <end position="898"/>
    </location>
</feature>
<dbReference type="InterPro" id="IPR005372">
    <property type="entry name" value="UPF0182"/>
</dbReference>